<dbReference type="Proteomes" id="UP001151760">
    <property type="component" value="Unassembled WGS sequence"/>
</dbReference>
<reference evidence="2" key="1">
    <citation type="journal article" date="2022" name="Int. J. Mol. Sci.">
        <title>Draft Genome of Tanacetum Coccineum: Genomic Comparison of Closely Related Tanacetum-Family Plants.</title>
        <authorList>
            <person name="Yamashiro T."/>
            <person name="Shiraishi A."/>
            <person name="Nakayama K."/>
            <person name="Satake H."/>
        </authorList>
    </citation>
    <scope>NUCLEOTIDE SEQUENCE</scope>
</reference>
<accession>A0ABQ5B0Y9</accession>
<keyword evidence="3" id="KW-1185">Reference proteome</keyword>
<dbReference type="PANTHER" id="PTHR31476">
    <property type="entry name" value="PROTEIN WHAT'S THIS FACTOR 1 HOMOLOG, CHLOROPLASTIC"/>
    <property type="match status" value="1"/>
</dbReference>
<organism evidence="2 3">
    <name type="scientific">Tanacetum coccineum</name>
    <dbReference type="NCBI Taxonomy" id="301880"/>
    <lineage>
        <taxon>Eukaryota</taxon>
        <taxon>Viridiplantae</taxon>
        <taxon>Streptophyta</taxon>
        <taxon>Embryophyta</taxon>
        <taxon>Tracheophyta</taxon>
        <taxon>Spermatophyta</taxon>
        <taxon>Magnoliopsida</taxon>
        <taxon>eudicotyledons</taxon>
        <taxon>Gunneridae</taxon>
        <taxon>Pentapetalae</taxon>
        <taxon>asterids</taxon>
        <taxon>campanulids</taxon>
        <taxon>Asterales</taxon>
        <taxon>Asteraceae</taxon>
        <taxon>Asteroideae</taxon>
        <taxon>Anthemideae</taxon>
        <taxon>Anthemidinae</taxon>
        <taxon>Tanacetum</taxon>
    </lineage>
</organism>
<feature type="domain" description="PORR" evidence="1">
    <location>
        <begin position="2"/>
        <end position="313"/>
    </location>
</feature>
<name>A0ABQ5B0Y9_9ASTR</name>
<evidence type="ECO:0000313" key="2">
    <source>
        <dbReference type="EMBL" id="GJT07034.1"/>
    </source>
</evidence>
<comment type="caution">
    <text evidence="2">The sequence shown here is derived from an EMBL/GenBank/DDBJ whole genome shotgun (WGS) entry which is preliminary data.</text>
</comment>
<dbReference type="InterPro" id="IPR021099">
    <property type="entry name" value="PORR_domain"/>
</dbReference>
<feature type="domain" description="PORR" evidence="1">
    <location>
        <begin position="376"/>
        <end position="442"/>
    </location>
</feature>
<dbReference type="PANTHER" id="PTHR31476:SF6">
    <property type="entry name" value="EMB|CAB68190.1"/>
    <property type="match status" value="1"/>
</dbReference>
<dbReference type="InterPro" id="IPR045040">
    <property type="entry name" value="PORR_fam"/>
</dbReference>
<gene>
    <name evidence="2" type="ORF">Tco_0841496</name>
</gene>
<dbReference type="EMBL" id="BQNB010012718">
    <property type="protein sequence ID" value="GJT07034.1"/>
    <property type="molecule type" value="Genomic_DNA"/>
</dbReference>
<dbReference type="Pfam" id="PF11955">
    <property type="entry name" value="PORR"/>
    <property type="match status" value="2"/>
</dbReference>
<protein>
    <submittedName>
        <fullName evidence="2">Protein WHAT'S THIS FACTOR 9, mitochondrial</fullName>
    </submittedName>
</protein>
<sequence>MTIVSLIANTENNSIPIYKLCGRHRGQLGIPKSVKVSTFLRKYPNLFNEFSVNDSGGTLVPWFRLSLEAVKLNNEANEVFRENGSEFCDRVCKLLMMCKGMVLPLETLDQLKWDLGLPYDYVQCFVERFKDVFELVRVGEDRVGLKLRFWRDELAVAKIEINAVEEGRGEDVVDGRLGFSVGFPRGFGLKRKSIEWLEEWQRLEYTSPYKDSSHLDSRTDVSEKRAVGVFHELLHLMVEKKTERKHVSNLRKPLNLPQKFTKVFERHPGIFYISKKNNTQTVVLREAYDGHRLVEKHPISEIRDKFACLMKEGFLDRSRGLYKKRTAVNSGEKDELHNISGDESCENGVESEEEMVGHMFSEYESDDTANLYRFVKDSGGTLVPWFRLGLEAVKLIKEANAVFRESGSDFCDRVCKLLMTSKGMVLPLEQLKWGLGLPYDYVLAYTYVRIEKLRWSCPSFIVFLVCKAQLLVVLAQSVVIFDNYDPAYCLVALEPVTGCWWDLVDWEMPPIQEFEIRKLPTVYQMIDCGSYLVVMVVKTNMRNILLPGGYDVNMNPLNQHWAYHVPTNMWTHYLACVIKTVADARKR</sequence>
<proteinExistence type="predicted"/>
<evidence type="ECO:0000313" key="3">
    <source>
        <dbReference type="Proteomes" id="UP001151760"/>
    </source>
</evidence>
<reference evidence="2" key="2">
    <citation type="submission" date="2022-01" db="EMBL/GenBank/DDBJ databases">
        <authorList>
            <person name="Yamashiro T."/>
            <person name="Shiraishi A."/>
            <person name="Satake H."/>
            <person name="Nakayama K."/>
        </authorList>
    </citation>
    <scope>NUCLEOTIDE SEQUENCE</scope>
</reference>
<evidence type="ECO:0000259" key="1">
    <source>
        <dbReference type="Pfam" id="PF11955"/>
    </source>
</evidence>